<evidence type="ECO:0000313" key="1">
    <source>
        <dbReference type="EMBL" id="CCH48543.1"/>
    </source>
</evidence>
<dbReference type="AlphaFoldDB" id="M1WVK5"/>
<dbReference type="EMBL" id="FO203427">
    <property type="protein sequence ID" value="CCH48543.1"/>
    <property type="molecule type" value="Genomic_DNA"/>
</dbReference>
<dbReference type="HOGENOM" id="CLU_2989277_0_0_7"/>
<reference evidence="1 2" key="1">
    <citation type="journal article" date="2013" name="PLoS ONE">
        <title>The first genomic and proteomic characterization of a deep-sea sulfate reducer: insights into the piezophilic lifestyle of Desulfovibrio piezophilus.</title>
        <authorList>
            <person name="Pradel N."/>
            <person name="Ji B."/>
            <person name="Gimenez G."/>
            <person name="Talla E."/>
            <person name="Lenoble P."/>
            <person name="Garel M."/>
            <person name="Tamburini C."/>
            <person name="Fourquet P."/>
            <person name="Lebrun R."/>
            <person name="Bertin P."/>
            <person name="Denis Y."/>
            <person name="Pophillat M."/>
            <person name="Barbe V."/>
            <person name="Ollivier B."/>
            <person name="Dolla A."/>
        </authorList>
    </citation>
    <scope>NUCLEOTIDE SEQUENCE [LARGE SCALE GENOMIC DNA]</scope>
    <source>
        <strain evidence="2">DSM 10523 / SB164P1</strain>
    </source>
</reference>
<proteinExistence type="predicted"/>
<evidence type="ECO:0000313" key="2">
    <source>
        <dbReference type="Proteomes" id="UP000011724"/>
    </source>
</evidence>
<dbReference type="STRING" id="1322246.BN4_11306"/>
<sequence>MQGYVLLRDEIKKQTAAVQAVCFFVSHIRMRMLVYMGKERECAPGGEGGIGLDIIPS</sequence>
<keyword evidence="2" id="KW-1185">Reference proteome</keyword>
<protein>
    <submittedName>
        <fullName evidence="1">Uncharacterized protein</fullName>
    </submittedName>
</protein>
<accession>M1WVK5</accession>
<reference evidence="2" key="2">
    <citation type="journal article" date="2013" name="Stand. Genomic Sci.">
        <title>Complete genome sequence of Desulfocapsa sulfexigens, a marine deltaproteobacterium specialized in disproportionating inorganic sulfur compounds.</title>
        <authorList>
            <person name="Finster K.W."/>
            <person name="Kjeldsen K.U."/>
            <person name="Kube M."/>
            <person name="Reinhardt R."/>
            <person name="Mussmann M."/>
            <person name="Amann R."/>
            <person name="Schreiber L."/>
        </authorList>
    </citation>
    <scope>NUCLEOTIDE SEQUENCE [LARGE SCALE GENOMIC DNA]</scope>
    <source>
        <strain evidence="2">DSM 10523 / SB164P1</strain>
    </source>
</reference>
<dbReference type="PATRIC" id="fig|879567.3.peg.1355"/>
<organism evidence="1 2">
    <name type="scientific">Pseudodesulfovibrio piezophilus (strain DSM 21447 / JCM 15486 / C1TLV30)</name>
    <name type="common">Desulfovibrio piezophilus</name>
    <dbReference type="NCBI Taxonomy" id="1322246"/>
    <lineage>
        <taxon>Bacteria</taxon>
        <taxon>Pseudomonadati</taxon>
        <taxon>Thermodesulfobacteriota</taxon>
        <taxon>Desulfovibrionia</taxon>
        <taxon>Desulfovibrionales</taxon>
        <taxon>Desulfovibrionaceae</taxon>
    </lineage>
</organism>
<dbReference type="Proteomes" id="UP000011724">
    <property type="component" value="Chromosome"/>
</dbReference>
<gene>
    <name evidence="1" type="ordered locus">BN4_11306</name>
</gene>
<name>M1WVK5_PSEP2</name>
<dbReference type="KEGG" id="dpi:BN4_11306"/>